<accession>A0ABV8QTC0</accession>
<organism evidence="13 14">
    <name type="scientific">Ferruginibacter yonginensis</name>
    <dbReference type="NCBI Taxonomy" id="1310416"/>
    <lineage>
        <taxon>Bacteria</taxon>
        <taxon>Pseudomonadati</taxon>
        <taxon>Bacteroidota</taxon>
        <taxon>Chitinophagia</taxon>
        <taxon>Chitinophagales</taxon>
        <taxon>Chitinophagaceae</taxon>
        <taxon>Ferruginibacter</taxon>
    </lineage>
</organism>
<comment type="function">
    <text evidence="10">Cell wall formation. Catalyzes the transfer of a GlcNAc subunit on undecaprenyl-pyrophosphoryl-MurNAc-pentapeptide (lipid intermediate I) to form undecaprenyl-pyrophosphoryl-MurNAc-(pentapeptide)GlcNAc (lipid intermediate II).</text>
</comment>
<evidence type="ECO:0000256" key="3">
    <source>
        <dbReference type="ARBA" id="ARBA00022676"/>
    </source>
</evidence>
<comment type="caution">
    <text evidence="13">The sequence shown here is derived from an EMBL/GenBank/DDBJ whole genome shotgun (WGS) entry which is preliminary data.</text>
</comment>
<evidence type="ECO:0000256" key="7">
    <source>
        <dbReference type="ARBA" id="ARBA00023136"/>
    </source>
</evidence>
<feature type="domain" description="Glycosyl transferase family 28 C-terminal" evidence="12">
    <location>
        <begin position="203"/>
        <end position="352"/>
    </location>
</feature>
<evidence type="ECO:0000259" key="11">
    <source>
        <dbReference type="Pfam" id="PF03033"/>
    </source>
</evidence>
<keyword evidence="4 10" id="KW-0808">Transferase</keyword>
<evidence type="ECO:0000256" key="2">
    <source>
        <dbReference type="ARBA" id="ARBA00022618"/>
    </source>
</evidence>
<keyword evidence="5 10" id="KW-0133">Cell shape</keyword>
<dbReference type="Proteomes" id="UP001595907">
    <property type="component" value="Unassembled WGS sequence"/>
</dbReference>
<keyword evidence="3 10" id="KW-0328">Glycosyltransferase</keyword>
<gene>
    <name evidence="10 13" type="primary">murG</name>
    <name evidence="13" type="ORF">ACFOWM_11105</name>
</gene>
<keyword evidence="2 10" id="KW-0132">Cell division</keyword>
<evidence type="ECO:0000256" key="8">
    <source>
        <dbReference type="ARBA" id="ARBA00023306"/>
    </source>
</evidence>
<dbReference type="PANTHER" id="PTHR21015">
    <property type="entry name" value="UDP-N-ACETYLGLUCOSAMINE--N-ACETYLMURAMYL-(PENTAPEPTIDE) PYROPHOSPHORYL-UNDECAPRENOL N-ACETYLGLUCOSAMINE TRANSFERASE 1"/>
    <property type="match status" value="1"/>
</dbReference>
<dbReference type="Gene3D" id="3.40.50.2000">
    <property type="entry name" value="Glycogen Phosphorylase B"/>
    <property type="match status" value="2"/>
</dbReference>
<dbReference type="HAMAP" id="MF_00033">
    <property type="entry name" value="MurG"/>
    <property type="match status" value="1"/>
</dbReference>
<dbReference type="NCBIfam" id="TIGR01133">
    <property type="entry name" value="murG"/>
    <property type="match status" value="1"/>
</dbReference>
<keyword evidence="1 10" id="KW-1003">Cell membrane</keyword>
<dbReference type="PANTHER" id="PTHR21015:SF22">
    <property type="entry name" value="GLYCOSYLTRANSFERASE"/>
    <property type="match status" value="1"/>
</dbReference>
<keyword evidence="7 10" id="KW-0472">Membrane</keyword>
<reference evidence="14" key="1">
    <citation type="journal article" date="2019" name="Int. J. Syst. Evol. Microbiol.">
        <title>The Global Catalogue of Microorganisms (GCM) 10K type strain sequencing project: providing services to taxonomists for standard genome sequencing and annotation.</title>
        <authorList>
            <consortium name="The Broad Institute Genomics Platform"/>
            <consortium name="The Broad Institute Genome Sequencing Center for Infectious Disease"/>
            <person name="Wu L."/>
            <person name="Ma J."/>
        </authorList>
    </citation>
    <scope>NUCLEOTIDE SEQUENCE [LARGE SCALE GENOMIC DNA]</scope>
    <source>
        <strain evidence="14">CECT 8289</strain>
    </source>
</reference>
<dbReference type="Pfam" id="PF04101">
    <property type="entry name" value="Glyco_tran_28_C"/>
    <property type="match status" value="1"/>
</dbReference>
<proteinExistence type="inferred from homology"/>
<evidence type="ECO:0000256" key="6">
    <source>
        <dbReference type="ARBA" id="ARBA00022984"/>
    </source>
</evidence>
<keyword evidence="14" id="KW-1185">Reference proteome</keyword>
<dbReference type="GO" id="GO:0016757">
    <property type="term" value="F:glycosyltransferase activity"/>
    <property type="evidence" value="ECO:0007669"/>
    <property type="project" value="UniProtKB-KW"/>
</dbReference>
<dbReference type="EMBL" id="JBHSCZ010000002">
    <property type="protein sequence ID" value="MFC4263431.1"/>
    <property type="molecule type" value="Genomic_DNA"/>
</dbReference>
<comment type="similarity">
    <text evidence="10">Belongs to the glycosyltransferase 28 family. MurG subfamily.</text>
</comment>
<evidence type="ECO:0000256" key="5">
    <source>
        <dbReference type="ARBA" id="ARBA00022960"/>
    </source>
</evidence>
<evidence type="ECO:0000256" key="10">
    <source>
        <dbReference type="HAMAP-Rule" id="MF_00033"/>
    </source>
</evidence>
<feature type="binding site" evidence="10">
    <location>
        <position position="137"/>
    </location>
    <ligand>
        <name>UDP-N-acetyl-alpha-D-glucosamine</name>
        <dbReference type="ChEBI" id="CHEBI:57705"/>
    </ligand>
</feature>
<comment type="caution">
    <text evidence="10">Lacks conserved residue(s) required for the propagation of feature annotation.</text>
</comment>
<name>A0ABV8QTC0_9BACT</name>
<evidence type="ECO:0000256" key="4">
    <source>
        <dbReference type="ARBA" id="ARBA00022679"/>
    </source>
</evidence>
<dbReference type="CDD" id="cd03785">
    <property type="entry name" value="GT28_MurG"/>
    <property type="match status" value="1"/>
</dbReference>
<evidence type="ECO:0000256" key="9">
    <source>
        <dbReference type="ARBA" id="ARBA00023316"/>
    </source>
</evidence>
<dbReference type="InterPro" id="IPR006009">
    <property type="entry name" value="GlcNAc_MurG"/>
</dbReference>
<dbReference type="EC" id="2.4.1.227" evidence="10"/>
<dbReference type="Pfam" id="PF03033">
    <property type="entry name" value="Glyco_transf_28"/>
    <property type="match status" value="1"/>
</dbReference>
<sequence>MSSQPTYQHHHQRQRIIVAGGGTGGHIFPAIAIANAIKKIHPDTEFLFVGAKGKMEMEKIPQAGFNIEGLDIAGFNRSSLLKNISLPYKLVKSFFQVGAIFKKFKPTAVIGVGGYSSFPVLRYAQSKNIPTFLHESNSFAGKSNIMLGKKATKIFTATDGMQQFFPNDKIVITGNPVRQTISNSVVQKNEAVQFFNLSVNKKTILVVGGSLGAKSINECIAQNIALFQQQQWQLIWQTGKPFYQQAKEVVKGFDNIYMSDFIAQMEYAYAAADVVVSRSGAMAVAELCLVKKPVVFVPYPFAAEDHQTANAMALVNKKAALLVNDKDVMALLMNTLTALVNNEQHQQQLIANISTLAINNADEIIANQILAAI</sequence>
<feature type="binding site" evidence="10">
    <location>
        <begin position="23"/>
        <end position="25"/>
    </location>
    <ligand>
        <name>UDP-N-acetyl-alpha-D-glucosamine</name>
        <dbReference type="ChEBI" id="CHEBI:57705"/>
    </ligand>
</feature>
<dbReference type="RefSeq" id="WP_379709975.1">
    <property type="nucleotide sequence ID" value="NZ_JBHSCZ010000002.1"/>
</dbReference>
<evidence type="ECO:0000313" key="14">
    <source>
        <dbReference type="Proteomes" id="UP001595907"/>
    </source>
</evidence>
<comment type="pathway">
    <text evidence="10">Cell wall biogenesis; peptidoglycan biosynthesis.</text>
</comment>
<evidence type="ECO:0000256" key="1">
    <source>
        <dbReference type="ARBA" id="ARBA00022475"/>
    </source>
</evidence>
<evidence type="ECO:0000313" key="13">
    <source>
        <dbReference type="EMBL" id="MFC4263431.1"/>
    </source>
</evidence>
<dbReference type="InterPro" id="IPR007235">
    <property type="entry name" value="Glyco_trans_28_C"/>
</dbReference>
<dbReference type="SUPFAM" id="SSF53756">
    <property type="entry name" value="UDP-Glycosyltransferase/glycogen phosphorylase"/>
    <property type="match status" value="1"/>
</dbReference>
<dbReference type="InterPro" id="IPR004276">
    <property type="entry name" value="GlycoTrans_28_N"/>
</dbReference>
<feature type="binding site" evidence="10">
    <location>
        <position position="178"/>
    </location>
    <ligand>
        <name>UDP-N-acetyl-alpha-D-glucosamine</name>
        <dbReference type="ChEBI" id="CHEBI:57705"/>
    </ligand>
</feature>
<protein>
    <recommendedName>
        <fullName evidence="10">UDP-N-acetylglucosamine--N-acetylmuramyl-(pentapeptide) pyrophosphoryl-undecaprenol N-acetylglucosamine transferase</fullName>
        <ecNumber evidence="10">2.4.1.227</ecNumber>
    </recommendedName>
    <alternativeName>
        <fullName evidence="10">Undecaprenyl-PP-MurNAc-pentapeptide-UDPGlcNAc GlcNAc transferase</fullName>
    </alternativeName>
</protein>
<comment type="subcellular location">
    <subcellularLocation>
        <location evidence="10">Cell membrane</location>
        <topology evidence="10">Peripheral membrane protein</topology>
        <orientation evidence="10">Cytoplasmic side</orientation>
    </subcellularLocation>
</comment>
<feature type="binding site" evidence="10">
    <location>
        <position position="210"/>
    </location>
    <ligand>
        <name>UDP-N-acetyl-alpha-D-glucosamine</name>
        <dbReference type="ChEBI" id="CHEBI:57705"/>
    </ligand>
</feature>
<keyword evidence="6 10" id="KW-0573">Peptidoglycan synthesis</keyword>
<comment type="catalytic activity">
    <reaction evidence="10">
        <text>di-trans,octa-cis-undecaprenyl diphospho-N-acetyl-alpha-D-muramoyl-L-alanyl-D-glutamyl-meso-2,6-diaminopimeloyl-D-alanyl-D-alanine + UDP-N-acetyl-alpha-D-glucosamine = di-trans,octa-cis-undecaprenyl diphospho-[N-acetyl-alpha-D-glucosaminyl-(1-&gt;4)]-N-acetyl-alpha-D-muramoyl-L-alanyl-D-glutamyl-meso-2,6-diaminopimeloyl-D-alanyl-D-alanine + UDP + H(+)</text>
        <dbReference type="Rhea" id="RHEA:31227"/>
        <dbReference type="ChEBI" id="CHEBI:15378"/>
        <dbReference type="ChEBI" id="CHEBI:57705"/>
        <dbReference type="ChEBI" id="CHEBI:58223"/>
        <dbReference type="ChEBI" id="CHEBI:61387"/>
        <dbReference type="ChEBI" id="CHEBI:61388"/>
        <dbReference type="EC" id="2.4.1.227"/>
    </reaction>
</comment>
<keyword evidence="9 10" id="KW-0961">Cell wall biogenesis/degradation</keyword>
<keyword evidence="8 10" id="KW-0131">Cell cycle</keyword>
<feature type="binding site" evidence="10">
    <location>
        <position position="262"/>
    </location>
    <ligand>
        <name>UDP-N-acetyl-alpha-D-glucosamine</name>
        <dbReference type="ChEBI" id="CHEBI:57705"/>
    </ligand>
</feature>
<evidence type="ECO:0000259" key="12">
    <source>
        <dbReference type="Pfam" id="PF04101"/>
    </source>
</evidence>
<feature type="binding site" evidence="10">
    <location>
        <position position="307"/>
    </location>
    <ligand>
        <name>UDP-N-acetyl-alpha-D-glucosamine</name>
        <dbReference type="ChEBI" id="CHEBI:57705"/>
    </ligand>
</feature>
<feature type="domain" description="Glycosyltransferase family 28 N-terminal" evidence="11">
    <location>
        <begin position="16"/>
        <end position="156"/>
    </location>
</feature>